<gene>
    <name evidence="2" type="ORF">M430DRAFT_219494</name>
</gene>
<evidence type="ECO:0000313" key="3">
    <source>
        <dbReference type="Proteomes" id="UP000241818"/>
    </source>
</evidence>
<organism evidence="2 3">
    <name type="scientific">Amorphotheca resinae ATCC 22711</name>
    <dbReference type="NCBI Taxonomy" id="857342"/>
    <lineage>
        <taxon>Eukaryota</taxon>
        <taxon>Fungi</taxon>
        <taxon>Dikarya</taxon>
        <taxon>Ascomycota</taxon>
        <taxon>Pezizomycotina</taxon>
        <taxon>Leotiomycetes</taxon>
        <taxon>Helotiales</taxon>
        <taxon>Amorphothecaceae</taxon>
        <taxon>Amorphotheca</taxon>
    </lineage>
</organism>
<evidence type="ECO:0000256" key="1">
    <source>
        <dbReference type="SAM" id="MobiDB-lite"/>
    </source>
</evidence>
<protein>
    <submittedName>
        <fullName evidence="2">Uncharacterized protein</fullName>
    </submittedName>
</protein>
<reference evidence="2 3" key="1">
    <citation type="journal article" date="2018" name="New Phytol.">
        <title>Comparative genomics and transcriptomics depict ericoid mycorrhizal fungi as versatile saprotrophs and plant mutualists.</title>
        <authorList>
            <person name="Martino E."/>
            <person name="Morin E."/>
            <person name="Grelet G.A."/>
            <person name="Kuo A."/>
            <person name="Kohler A."/>
            <person name="Daghino S."/>
            <person name="Barry K.W."/>
            <person name="Cichocki N."/>
            <person name="Clum A."/>
            <person name="Dockter R.B."/>
            <person name="Hainaut M."/>
            <person name="Kuo R.C."/>
            <person name="LaButti K."/>
            <person name="Lindahl B.D."/>
            <person name="Lindquist E.A."/>
            <person name="Lipzen A."/>
            <person name="Khouja H.R."/>
            <person name="Magnuson J."/>
            <person name="Murat C."/>
            <person name="Ohm R.A."/>
            <person name="Singer S.W."/>
            <person name="Spatafora J.W."/>
            <person name="Wang M."/>
            <person name="Veneault-Fourrey C."/>
            <person name="Henrissat B."/>
            <person name="Grigoriev I.V."/>
            <person name="Martin F.M."/>
            <person name="Perotto S."/>
        </authorList>
    </citation>
    <scope>NUCLEOTIDE SEQUENCE [LARGE SCALE GENOMIC DNA]</scope>
    <source>
        <strain evidence="2 3">ATCC 22711</strain>
    </source>
</reference>
<keyword evidence="3" id="KW-1185">Reference proteome</keyword>
<dbReference type="EMBL" id="KZ679009">
    <property type="protein sequence ID" value="PSS21973.1"/>
    <property type="molecule type" value="Genomic_DNA"/>
</dbReference>
<dbReference type="GeneID" id="36572684"/>
<feature type="region of interest" description="Disordered" evidence="1">
    <location>
        <begin position="61"/>
        <end position="102"/>
    </location>
</feature>
<dbReference type="InParanoid" id="A0A2T3B5G3"/>
<evidence type="ECO:0000313" key="2">
    <source>
        <dbReference type="EMBL" id="PSS21973.1"/>
    </source>
</evidence>
<sequence>MLRFWENQPISIATPAPLTIEQSPGFSQIPIFYHLRVYVSTGRPAHDTSFPLHFLTVNLHPSSSSPRNQENHACPSQPPAHSERRSSTPSTQASPLRRTAPLPSLRFLTSSSIVVVVGTEQQRGYGPAYEYPRSQGSGREHPRRRSPLNTADPHPIRTGRAPRPGCC</sequence>
<name>A0A2T3B5G3_AMORE</name>
<dbReference type="AlphaFoldDB" id="A0A2T3B5G3"/>
<dbReference type="RefSeq" id="XP_024722128.1">
    <property type="nucleotide sequence ID" value="XM_024864603.1"/>
</dbReference>
<accession>A0A2T3B5G3</accession>
<proteinExistence type="predicted"/>
<dbReference type="Proteomes" id="UP000241818">
    <property type="component" value="Unassembled WGS sequence"/>
</dbReference>
<feature type="region of interest" description="Disordered" evidence="1">
    <location>
        <begin position="125"/>
        <end position="167"/>
    </location>
</feature>